<feature type="region of interest" description="Disordered" evidence="6">
    <location>
        <begin position="187"/>
        <end position="214"/>
    </location>
</feature>
<dbReference type="Pfam" id="PF08281">
    <property type="entry name" value="Sigma70_r4_2"/>
    <property type="match status" value="1"/>
</dbReference>
<dbReference type="NCBIfam" id="TIGR02937">
    <property type="entry name" value="sigma70-ECF"/>
    <property type="match status" value="1"/>
</dbReference>
<evidence type="ECO:0000256" key="5">
    <source>
        <dbReference type="ARBA" id="ARBA00023163"/>
    </source>
</evidence>
<feature type="domain" description="RNA polymerase sigma-70 region 2" evidence="7">
    <location>
        <begin position="123"/>
        <end position="189"/>
    </location>
</feature>
<evidence type="ECO:0000256" key="6">
    <source>
        <dbReference type="SAM" id="MobiDB-lite"/>
    </source>
</evidence>
<evidence type="ECO:0000256" key="3">
    <source>
        <dbReference type="ARBA" id="ARBA00023082"/>
    </source>
</evidence>
<organism evidence="9 10">
    <name type="scientific">Sorangium cellulosum</name>
    <name type="common">Polyangium cellulosum</name>
    <dbReference type="NCBI Taxonomy" id="56"/>
    <lineage>
        <taxon>Bacteria</taxon>
        <taxon>Pseudomonadati</taxon>
        <taxon>Myxococcota</taxon>
        <taxon>Polyangia</taxon>
        <taxon>Polyangiales</taxon>
        <taxon>Polyangiaceae</taxon>
        <taxon>Sorangium</taxon>
    </lineage>
</organism>
<dbReference type="GO" id="GO:0016987">
    <property type="term" value="F:sigma factor activity"/>
    <property type="evidence" value="ECO:0007669"/>
    <property type="project" value="UniProtKB-KW"/>
</dbReference>
<sequence>MSGLAADEQILVDMKNVSVHNMGSYFGFALRGVAMHTGSFVIGIELGSDPERVAFVSMVRAKAAASMSPRRIGMMATGLSSIGTLASSDATGAAVAPSTAPPADAVSAVSDDEAAPLDFVKVYRKLFPLVGRTVRRLGVDASAHEDVCQEVFVVVHRRLPEFRGRSSLKTWVFGIVANVVQAHRRSLRRQSPAHRGTGEIVDPEQLAGPSNLSPDEAMARAETARVVHDLLASLDEEKRVVLLLAELEEMPAAEIAEGIGVNINTVYARLRAARQAFSDAVHRHHARIRGGPPRPPHTRAARGATPSP</sequence>
<dbReference type="InterPro" id="IPR036388">
    <property type="entry name" value="WH-like_DNA-bd_sf"/>
</dbReference>
<evidence type="ECO:0000313" key="9">
    <source>
        <dbReference type="EMBL" id="AUX29580.1"/>
    </source>
</evidence>
<dbReference type="Gene3D" id="1.10.10.10">
    <property type="entry name" value="Winged helix-like DNA-binding domain superfamily/Winged helix DNA-binding domain"/>
    <property type="match status" value="1"/>
</dbReference>
<proteinExistence type="inferred from homology"/>
<dbReference type="SUPFAM" id="SSF88946">
    <property type="entry name" value="Sigma2 domain of RNA polymerase sigma factors"/>
    <property type="match status" value="1"/>
</dbReference>
<evidence type="ECO:0000256" key="4">
    <source>
        <dbReference type="ARBA" id="ARBA00023125"/>
    </source>
</evidence>
<dbReference type="Gene3D" id="1.10.1740.10">
    <property type="match status" value="1"/>
</dbReference>
<keyword evidence="5" id="KW-0804">Transcription</keyword>
<dbReference type="PANTHER" id="PTHR43133:SF8">
    <property type="entry name" value="RNA POLYMERASE SIGMA FACTOR HI_1459-RELATED"/>
    <property type="match status" value="1"/>
</dbReference>
<evidence type="ECO:0000256" key="1">
    <source>
        <dbReference type="ARBA" id="ARBA00010641"/>
    </source>
</evidence>
<evidence type="ECO:0000256" key="2">
    <source>
        <dbReference type="ARBA" id="ARBA00023015"/>
    </source>
</evidence>
<evidence type="ECO:0008006" key="11">
    <source>
        <dbReference type="Google" id="ProtNLM"/>
    </source>
</evidence>
<keyword evidence="2" id="KW-0805">Transcription regulation</keyword>
<gene>
    <name evidence="9" type="ORF">SOCE836_016710</name>
</gene>
<evidence type="ECO:0000313" key="10">
    <source>
        <dbReference type="Proteomes" id="UP000295497"/>
    </source>
</evidence>
<dbReference type="GO" id="GO:0003677">
    <property type="term" value="F:DNA binding"/>
    <property type="evidence" value="ECO:0007669"/>
    <property type="project" value="UniProtKB-KW"/>
</dbReference>
<dbReference type="InterPro" id="IPR007627">
    <property type="entry name" value="RNA_pol_sigma70_r2"/>
</dbReference>
<comment type="similarity">
    <text evidence="1">Belongs to the sigma-70 factor family. ECF subfamily.</text>
</comment>
<protein>
    <recommendedName>
        <fullName evidence="11">RNA polymerase</fullName>
    </recommendedName>
</protein>
<keyword evidence="3" id="KW-0731">Sigma factor</keyword>
<dbReference type="EMBL" id="CP012672">
    <property type="protein sequence ID" value="AUX29580.1"/>
    <property type="molecule type" value="Genomic_DNA"/>
</dbReference>
<dbReference type="AlphaFoldDB" id="A0A4P2QI46"/>
<dbReference type="Proteomes" id="UP000295497">
    <property type="component" value="Chromosome"/>
</dbReference>
<dbReference type="SUPFAM" id="SSF88659">
    <property type="entry name" value="Sigma3 and sigma4 domains of RNA polymerase sigma factors"/>
    <property type="match status" value="1"/>
</dbReference>
<dbReference type="InterPro" id="IPR013249">
    <property type="entry name" value="RNA_pol_sigma70_r4_t2"/>
</dbReference>
<feature type="domain" description="RNA polymerase sigma factor 70 region 4 type 2" evidence="8">
    <location>
        <begin position="226"/>
        <end position="276"/>
    </location>
</feature>
<dbReference type="InterPro" id="IPR013325">
    <property type="entry name" value="RNA_pol_sigma_r2"/>
</dbReference>
<evidence type="ECO:0000259" key="7">
    <source>
        <dbReference type="Pfam" id="PF04542"/>
    </source>
</evidence>
<dbReference type="Pfam" id="PF04542">
    <property type="entry name" value="Sigma70_r2"/>
    <property type="match status" value="1"/>
</dbReference>
<accession>A0A4P2QI46</accession>
<dbReference type="InterPro" id="IPR013324">
    <property type="entry name" value="RNA_pol_sigma_r3/r4-like"/>
</dbReference>
<dbReference type="GO" id="GO:0006352">
    <property type="term" value="P:DNA-templated transcription initiation"/>
    <property type="evidence" value="ECO:0007669"/>
    <property type="project" value="InterPro"/>
</dbReference>
<evidence type="ECO:0000259" key="8">
    <source>
        <dbReference type="Pfam" id="PF08281"/>
    </source>
</evidence>
<name>A0A4P2QI46_SORCE</name>
<dbReference type="PANTHER" id="PTHR43133">
    <property type="entry name" value="RNA POLYMERASE ECF-TYPE SIGMA FACTO"/>
    <property type="match status" value="1"/>
</dbReference>
<dbReference type="InterPro" id="IPR014284">
    <property type="entry name" value="RNA_pol_sigma-70_dom"/>
</dbReference>
<reference evidence="9 10" key="1">
    <citation type="submission" date="2015-09" db="EMBL/GenBank/DDBJ databases">
        <title>Sorangium comparison.</title>
        <authorList>
            <person name="Zaburannyi N."/>
            <person name="Bunk B."/>
            <person name="Overmann J."/>
            <person name="Mueller R."/>
        </authorList>
    </citation>
    <scope>NUCLEOTIDE SEQUENCE [LARGE SCALE GENOMIC DNA]</scope>
    <source>
        <strain evidence="9 10">So ce836</strain>
    </source>
</reference>
<keyword evidence="4" id="KW-0238">DNA-binding</keyword>
<dbReference type="InterPro" id="IPR039425">
    <property type="entry name" value="RNA_pol_sigma-70-like"/>
</dbReference>
<feature type="region of interest" description="Disordered" evidence="6">
    <location>
        <begin position="283"/>
        <end position="308"/>
    </location>
</feature>